<protein>
    <submittedName>
        <fullName evidence="2">AAA-like domain-containing protein</fullName>
    </submittedName>
</protein>
<dbReference type="PANTHER" id="PTHR30121">
    <property type="entry name" value="UNCHARACTERIZED PROTEIN YJGR-RELATED"/>
    <property type="match status" value="1"/>
</dbReference>
<dbReference type="EMBL" id="FQZM01000060">
    <property type="protein sequence ID" value="SHJ77809.1"/>
    <property type="molecule type" value="Genomic_DNA"/>
</dbReference>
<proteinExistence type="predicted"/>
<dbReference type="Gene3D" id="3.40.50.300">
    <property type="entry name" value="P-loop containing nucleotide triphosphate hydrolases"/>
    <property type="match status" value="1"/>
</dbReference>
<sequence length="624" mass="69066">MFLKMLKRGKNMKPGAESNSASGLADWVAERAGGLERKRTSLAVGGEVWHRTFVVHGWPQAVSPEWLRPLVREPLPEGCSLRIAVHYRPARVDWNWATNMRVRRLERSVQSAAESGSPPSPDEVRALESIRILQEKTLYHGAAVFDVWCVVTVSAASPEALEVASSRLEKVCRNARIAVSRAPYEQTDAFMAGWVVGVPDGEFFKRHPGRLADEDSAAALYPFTYGTLDDGTGIYIGNRAADDGDGSFIFLDLERDPEGNKNFVVLGASGEGKSTFMKSLLTSLLLEEYQCFVFDVDGEYRFLCNQVGGLWVDHTLSSGRYVDPLRVPPPLGDPNEDAARLDGVLNAVMRTASLLAGGLSPAEANAADRALMRLWEKCGVRRDDQGTWARLNERRVHDWYAQLKALANEGAPGAGSLADKLWRFFEGAQSRMFAVPDDVDFGGSPLVVFHVAQTVNNELEEHTAAVKMSLALTSVWDAVRRNRIRGNRWSAVFCDEGQRLLLDPNASRFVNTLATTIRKWNGLLVLATNKPSVLWAHAEGGTEGGSGLWSNSAYKVLFWLEDADMMAVEKNAELPAPVLSTIRKLRRTHRFVLRVLDKGFDVLKLSLPAEELALYKTRGLAEER</sequence>
<dbReference type="Proteomes" id="UP000184529">
    <property type="component" value="Unassembled WGS sequence"/>
</dbReference>
<reference evidence="3" key="1">
    <citation type="submission" date="2016-11" db="EMBL/GenBank/DDBJ databases">
        <authorList>
            <person name="Varghese N."/>
            <person name="Submissions S."/>
        </authorList>
    </citation>
    <scope>NUCLEOTIDE SEQUENCE [LARGE SCALE GENOMIC DNA]</scope>
    <source>
        <strain evidence="3">DSM 16057</strain>
    </source>
</reference>
<gene>
    <name evidence="2" type="ORF">SAMN02745219_03309</name>
</gene>
<dbReference type="InterPro" id="IPR027417">
    <property type="entry name" value="P-loop_NTPase"/>
</dbReference>
<dbReference type="AlphaFoldDB" id="A0A1M6M2X7"/>
<evidence type="ECO:0000313" key="3">
    <source>
        <dbReference type="Proteomes" id="UP000184529"/>
    </source>
</evidence>
<dbReference type="OrthoDB" id="9804380at2"/>
<keyword evidence="3" id="KW-1185">Reference proteome</keyword>
<dbReference type="InterPro" id="IPR051162">
    <property type="entry name" value="T4SS_component"/>
</dbReference>
<organism evidence="2 3">
    <name type="scientific">Desulfofundulus thermosubterraneus DSM 16057</name>
    <dbReference type="NCBI Taxonomy" id="1121432"/>
    <lineage>
        <taxon>Bacteria</taxon>
        <taxon>Bacillati</taxon>
        <taxon>Bacillota</taxon>
        <taxon>Clostridia</taxon>
        <taxon>Eubacteriales</taxon>
        <taxon>Peptococcaceae</taxon>
        <taxon>Desulfofundulus</taxon>
    </lineage>
</organism>
<dbReference type="SUPFAM" id="SSF52540">
    <property type="entry name" value="P-loop containing nucleoside triphosphate hydrolases"/>
    <property type="match status" value="1"/>
</dbReference>
<dbReference type="Gene3D" id="1.10.8.730">
    <property type="match status" value="1"/>
</dbReference>
<accession>A0A1M6M2X7</accession>
<evidence type="ECO:0000259" key="1">
    <source>
        <dbReference type="Pfam" id="PF19044"/>
    </source>
</evidence>
<dbReference type="STRING" id="1121432.SAMN02745219_03309"/>
<evidence type="ECO:0000313" key="2">
    <source>
        <dbReference type="EMBL" id="SHJ77809.1"/>
    </source>
</evidence>
<dbReference type="PANTHER" id="PTHR30121:SF6">
    <property type="entry name" value="SLR6007 PROTEIN"/>
    <property type="match status" value="1"/>
</dbReference>
<dbReference type="RefSeq" id="WP_131821542.1">
    <property type="nucleotide sequence ID" value="NZ_FQZM01000060.1"/>
</dbReference>
<dbReference type="InterPro" id="IPR043964">
    <property type="entry name" value="P-loop_TraG"/>
</dbReference>
<feature type="domain" description="TraG P-loop" evidence="1">
    <location>
        <begin position="258"/>
        <end position="451"/>
    </location>
</feature>
<dbReference type="Pfam" id="PF19044">
    <property type="entry name" value="P-loop_TraG"/>
    <property type="match status" value="1"/>
</dbReference>
<name>A0A1M6M2X7_9FIRM</name>